<dbReference type="Pfam" id="PF02661">
    <property type="entry name" value="Fic"/>
    <property type="match status" value="1"/>
</dbReference>
<dbReference type="Gene3D" id="1.10.3290.10">
    <property type="entry name" value="Fido-like domain"/>
    <property type="match status" value="1"/>
</dbReference>
<feature type="glycosylation site" description="N-linked (GlcNAc...) asparagine" evidence="22">
    <location>
        <position position="283"/>
    </location>
</feature>
<keyword evidence="10" id="KW-0802">TPR repeat</keyword>
<keyword evidence="7" id="KW-0677">Repeat</keyword>
<evidence type="ECO:0000313" key="26">
    <source>
        <dbReference type="RefSeq" id="XP_011314602.1"/>
    </source>
</evidence>
<evidence type="ECO:0000259" key="24">
    <source>
        <dbReference type="PROSITE" id="PS51459"/>
    </source>
</evidence>
<dbReference type="Gene3D" id="1.25.40.10">
    <property type="entry name" value="Tetratricopeptide repeat domain"/>
    <property type="match status" value="1"/>
</dbReference>
<keyword evidence="13 23" id="KW-0472">Membrane</keyword>
<feature type="domain" description="Fido" evidence="24">
    <location>
        <begin position="293"/>
        <end position="428"/>
    </location>
</feature>
<reference evidence="26" key="1">
    <citation type="submission" date="2025-08" db="UniProtKB">
        <authorList>
            <consortium name="RefSeq"/>
        </authorList>
    </citation>
    <scope>IDENTIFICATION</scope>
    <source>
        <strain evidence="26">USDA-PBARC FA_bdor</strain>
        <tissue evidence="26">Whole organism</tissue>
    </source>
</reference>
<evidence type="ECO:0000256" key="17">
    <source>
        <dbReference type="ARBA" id="ARBA00048696"/>
    </source>
</evidence>
<dbReference type="FunFam" id="1.10.3290.10:FF:000001">
    <property type="entry name" value="adenosine monophosphate-protein transferase FICD"/>
    <property type="match status" value="1"/>
</dbReference>
<evidence type="ECO:0000256" key="21">
    <source>
        <dbReference type="PIRSR" id="PIRSR640198-3"/>
    </source>
</evidence>
<evidence type="ECO:0000256" key="11">
    <source>
        <dbReference type="ARBA" id="ARBA00022840"/>
    </source>
</evidence>
<organism evidence="25 26">
    <name type="scientific">Fopius arisanus</name>
    <dbReference type="NCBI Taxonomy" id="64838"/>
    <lineage>
        <taxon>Eukaryota</taxon>
        <taxon>Metazoa</taxon>
        <taxon>Ecdysozoa</taxon>
        <taxon>Arthropoda</taxon>
        <taxon>Hexapoda</taxon>
        <taxon>Insecta</taxon>
        <taxon>Pterygota</taxon>
        <taxon>Neoptera</taxon>
        <taxon>Endopterygota</taxon>
        <taxon>Hymenoptera</taxon>
        <taxon>Apocrita</taxon>
        <taxon>Ichneumonoidea</taxon>
        <taxon>Braconidae</taxon>
        <taxon>Opiinae</taxon>
        <taxon>Fopius</taxon>
    </lineage>
</organism>
<evidence type="ECO:0000256" key="13">
    <source>
        <dbReference type="ARBA" id="ARBA00023136"/>
    </source>
</evidence>
<keyword evidence="9" id="KW-0378">Hydrolase</keyword>
<evidence type="ECO:0000313" key="25">
    <source>
        <dbReference type="Proteomes" id="UP000694866"/>
    </source>
</evidence>
<dbReference type="PANTHER" id="PTHR13504:SF34">
    <property type="entry name" value="PROTEIN ADENYLYLTRANSFERASE FICD"/>
    <property type="match status" value="1"/>
</dbReference>
<dbReference type="CTD" id="33897"/>
<dbReference type="GO" id="GO:0005524">
    <property type="term" value="F:ATP binding"/>
    <property type="evidence" value="ECO:0007669"/>
    <property type="project" value="UniProtKB-KW"/>
</dbReference>
<evidence type="ECO:0000256" key="7">
    <source>
        <dbReference type="ARBA" id="ARBA00022737"/>
    </source>
</evidence>
<dbReference type="AlphaFoldDB" id="A0A9R1TSK7"/>
<dbReference type="GO" id="GO:0070733">
    <property type="term" value="F:AMPylase activity"/>
    <property type="evidence" value="ECO:0007669"/>
    <property type="project" value="UniProtKB-EC"/>
</dbReference>
<comment type="subcellular location">
    <subcellularLocation>
        <location evidence="1">Membrane</location>
        <topology evidence="1">Single-pass membrane protein</topology>
    </subcellularLocation>
</comment>
<feature type="active site" evidence="19">
    <location>
        <position position="371"/>
    </location>
</feature>
<dbReference type="InterPro" id="IPR036597">
    <property type="entry name" value="Fido-like_dom_sf"/>
</dbReference>
<dbReference type="GO" id="GO:0030544">
    <property type="term" value="F:Hsp70 protein binding"/>
    <property type="evidence" value="ECO:0007669"/>
    <property type="project" value="UniProtKB-ARBA"/>
</dbReference>
<dbReference type="KEGG" id="fas:105273708"/>
<evidence type="ECO:0000256" key="6">
    <source>
        <dbReference type="ARBA" id="ARBA00022695"/>
    </source>
</evidence>
<dbReference type="EC" id="2.7.7.108" evidence="15"/>
<evidence type="ECO:0000256" key="12">
    <source>
        <dbReference type="ARBA" id="ARBA00022989"/>
    </source>
</evidence>
<evidence type="ECO:0000256" key="23">
    <source>
        <dbReference type="SAM" id="Phobius"/>
    </source>
</evidence>
<dbReference type="SUPFAM" id="SSF140931">
    <property type="entry name" value="Fic-like"/>
    <property type="match status" value="1"/>
</dbReference>
<feature type="site" description="Important for autoinhibition of adenylyltransferase activity" evidence="21">
    <location>
        <position position="242"/>
    </location>
</feature>
<evidence type="ECO:0000256" key="22">
    <source>
        <dbReference type="PIRSR" id="PIRSR640198-4"/>
    </source>
</evidence>
<dbReference type="Proteomes" id="UP000694866">
    <property type="component" value="Unplaced"/>
</dbReference>
<evidence type="ECO:0000256" key="10">
    <source>
        <dbReference type="ARBA" id="ARBA00022803"/>
    </source>
</evidence>
<evidence type="ECO:0000256" key="1">
    <source>
        <dbReference type="ARBA" id="ARBA00004167"/>
    </source>
</evidence>
<name>A0A9R1TSK7_9HYME</name>
<evidence type="ECO:0000256" key="20">
    <source>
        <dbReference type="PIRSR" id="PIRSR640198-2"/>
    </source>
</evidence>
<dbReference type="PROSITE" id="PS51459">
    <property type="entry name" value="FIDO"/>
    <property type="match status" value="1"/>
</dbReference>
<dbReference type="GeneID" id="105273708"/>
<keyword evidence="4 26" id="KW-0808">Transferase</keyword>
<evidence type="ECO:0000256" key="8">
    <source>
        <dbReference type="ARBA" id="ARBA00022741"/>
    </source>
</evidence>
<feature type="binding site" evidence="20">
    <location>
        <begin position="375"/>
        <end position="382"/>
    </location>
    <ligand>
        <name>ATP</name>
        <dbReference type="ChEBI" id="CHEBI:30616"/>
    </ligand>
</feature>
<evidence type="ECO:0000256" key="19">
    <source>
        <dbReference type="PIRSR" id="PIRSR640198-1"/>
    </source>
</evidence>
<keyword evidence="8 20" id="KW-0547">Nucleotide-binding</keyword>
<evidence type="ECO:0000256" key="3">
    <source>
        <dbReference type="ARBA" id="ARBA00014915"/>
    </source>
</evidence>
<keyword evidence="12 23" id="KW-1133">Transmembrane helix</keyword>
<keyword evidence="6" id="KW-0548">Nucleotidyltransferase</keyword>
<dbReference type="InterPro" id="IPR040198">
    <property type="entry name" value="Fido_containing"/>
</dbReference>
<dbReference type="PANTHER" id="PTHR13504">
    <property type="entry name" value="FIDO DOMAIN-CONTAINING PROTEIN DDB_G0283145"/>
    <property type="match status" value="1"/>
</dbReference>
<comment type="catalytic activity">
    <reaction evidence="16">
        <text>L-threonyl-[protein] + ATP = 3-O-(5'-adenylyl)-L-threonyl-[protein] + diphosphate</text>
        <dbReference type="Rhea" id="RHEA:54292"/>
        <dbReference type="Rhea" id="RHEA-COMP:11060"/>
        <dbReference type="Rhea" id="RHEA-COMP:13847"/>
        <dbReference type="ChEBI" id="CHEBI:30013"/>
        <dbReference type="ChEBI" id="CHEBI:30616"/>
        <dbReference type="ChEBI" id="CHEBI:33019"/>
        <dbReference type="ChEBI" id="CHEBI:138113"/>
        <dbReference type="EC" id="2.7.7.108"/>
    </reaction>
</comment>
<dbReference type="OrthoDB" id="439046at2759"/>
<keyword evidence="11 20" id="KW-0067">ATP-binding</keyword>
<accession>A0A9R1TSK7</accession>
<dbReference type="SUPFAM" id="SSF48452">
    <property type="entry name" value="TPR-like"/>
    <property type="match status" value="1"/>
</dbReference>
<evidence type="ECO:0000256" key="18">
    <source>
        <dbReference type="ARBA" id="ARBA00049297"/>
    </source>
</evidence>
<comment type="catalytic activity">
    <reaction evidence="17">
        <text>L-tyrosyl-[protein] + ATP = O-(5'-adenylyl)-L-tyrosyl-[protein] + diphosphate</text>
        <dbReference type="Rhea" id="RHEA:54288"/>
        <dbReference type="Rhea" id="RHEA-COMP:10136"/>
        <dbReference type="Rhea" id="RHEA-COMP:13846"/>
        <dbReference type="ChEBI" id="CHEBI:30616"/>
        <dbReference type="ChEBI" id="CHEBI:33019"/>
        <dbReference type="ChEBI" id="CHEBI:46858"/>
        <dbReference type="ChEBI" id="CHEBI:83624"/>
        <dbReference type="EC" id="2.7.7.108"/>
    </reaction>
</comment>
<protein>
    <recommendedName>
        <fullName evidence="3">Protein adenylyltransferase Fic</fullName>
        <ecNumber evidence="15">2.7.7.108</ecNumber>
    </recommendedName>
    <alternativeName>
        <fullName evidence="14">De-AMPylase Fic</fullName>
    </alternativeName>
</protein>
<sequence>MSPSSASECYTLYKKTYMKNEDVTPIVPVLSKFGVLLIFTFGVFAAVIATALFAYLQYKYNYRTDAEPIRPPSHLPSESSLNINDESTIGLPLKSGGLQPFEEVEDTACISEAITSLQLALEMRLSGKKKKAIKLFQHAVALAPQHPDVLNHYGEFLEHTQNDVIRANEFYVRALTYEPNHESAMMNRERTARVVEELDKRLLRRIDEKRDALSAIPDNNAALTRAKKEAYFQHIYHTVGIEGNTMNLAQTRAIVETRTAVAGKSIDEHNEILGLDAAMKYINATLVNRIGSITLKDILEIHLRVLGHVDPIEGGHFRRTQVYVGGHIPPGPGDIHYLMEEFTSWLNSERAVRLHPVRYAALAHYKLVHIHPFSDGNGRTSRLLMNTILMQAGYPPVIIHKHHRHKYYEYLQIANTGHVSPFVRFIAECTEQTLDLFLWATTEFSKQVPALSQESLIRDRHRTIVLDSEGSGDFIDD</sequence>
<evidence type="ECO:0000256" key="16">
    <source>
        <dbReference type="ARBA" id="ARBA00047939"/>
    </source>
</evidence>
<comment type="similarity">
    <text evidence="2">Belongs to the fic family.</text>
</comment>
<keyword evidence="5 23" id="KW-0812">Transmembrane</keyword>
<evidence type="ECO:0000256" key="14">
    <source>
        <dbReference type="ARBA" id="ARBA00030885"/>
    </source>
</evidence>
<proteinExistence type="inferred from homology"/>
<evidence type="ECO:0000256" key="4">
    <source>
        <dbReference type="ARBA" id="ARBA00022679"/>
    </source>
</evidence>
<feature type="binding site" evidence="20">
    <location>
        <position position="415"/>
    </location>
    <ligand>
        <name>ATP</name>
        <dbReference type="ChEBI" id="CHEBI:30616"/>
    </ligand>
</feature>
<gene>
    <name evidence="26" type="primary">Fic</name>
</gene>
<evidence type="ECO:0000256" key="5">
    <source>
        <dbReference type="ARBA" id="ARBA00022692"/>
    </source>
</evidence>
<evidence type="ECO:0000256" key="9">
    <source>
        <dbReference type="ARBA" id="ARBA00022801"/>
    </source>
</evidence>
<dbReference type="InterPro" id="IPR003812">
    <property type="entry name" value="Fido"/>
</dbReference>
<comment type="catalytic activity">
    <reaction evidence="18">
        <text>3-O-(5'-adenylyl)-L-threonyl-[protein] + H2O = L-threonyl-[protein] + AMP + H(+)</text>
        <dbReference type="Rhea" id="RHEA:55932"/>
        <dbReference type="Rhea" id="RHEA-COMP:11060"/>
        <dbReference type="Rhea" id="RHEA-COMP:13847"/>
        <dbReference type="ChEBI" id="CHEBI:15377"/>
        <dbReference type="ChEBI" id="CHEBI:15378"/>
        <dbReference type="ChEBI" id="CHEBI:30013"/>
        <dbReference type="ChEBI" id="CHEBI:138113"/>
        <dbReference type="ChEBI" id="CHEBI:456215"/>
    </reaction>
</comment>
<dbReference type="GO" id="GO:0016020">
    <property type="term" value="C:membrane"/>
    <property type="evidence" value="ECO:0007669"/>
    <property type="project" value="UniProtKB-SubCell"/>
</dbReference>
<dbReference type="RefSeq" id="XP_011314602.1">
    <property type="nucleotide sequence ID" value="XM_011316300.1"/>
</dbReference>
<dbReference type="InterPro" id="IPR011990">
    <property type="entry name" value="TPR-like_helical_dom_sf"/>
</dbReference>
<feature type="binding site" evidence="20">
    <location>
        <begin position="407"/>
        <end position="408"/>
    </location>
    <ligand>
        <name>ATP</name>
        <dbReference type="ChEBI" id="CHEBI:30616"/>
    </ligand>
</feature>
<evidence type="ECO:0000256" key="2">
    <source>
        <dbReference type="ARBA" id="ARBA00009742"/>
    </source>
</evidence>
<feature type="transmembrane region" description="Helical" evidence="23">
    <location>
        <begin position="33"/>
        <end position="56"/>
    </location>
</feature>
<keyword evidence="25" id="KW-1185">Reference proteome</keyword>
<evidence type="ECO:0000256" key="15">
    <source>
        <dbReference type="ARBA" id="ARBA00034531"/>
    </source>
</evidence>
<dbReference type="GO" id="GO:0044603">
    <property type="term" value="F:protein adenylylhydrolase activity"/>
    <property type="evidence" value="ECO:0007669"/>
    <property type="project" value="UniProtKB-ARBA"/>
</dbReference>
<feature type="binding site" evidence="20">
    <location>
        <begin position="324"/>
        <end position="327"/>
    </location>
    <ligand>
        <name>ATP</name>
        <dbReference type="ChEBI" id="CHEBI:30616"/>
    </ligand>
</feature>